<reference evidence="3" key="1">
    <citation type="submission" date="2013-05" db="EMBL/GenBank/DDBJ databases">
        <authorList>
            <person name="Yim A.K.Y."/>
            <person name="Chan T.F."/>
            <person name="Ji K.M."/>
            <person name="Liu X.Y."/>
            <person name="Zhou J.W."/>
            <person name="Li R.Q."/>
            <person name="Yang K.Y."/>
            <person name="Li J."/>
            <person name="Li M."/>
            <person name="Law P.T.W."/>
            <person name="Wu Y.L."/>
            <person name="Cai Z.L."/>
            <person name="Qin H."/>
            <person name="Bao Y."/>
            <person name="Leung R.K.K."/>
            <person name="Ng P.K.S."/>
            <person name="Zou J."/>
            <person name="Zhong X.J."/>
            <person name="Ran P.X."/>
            <person name="Zhong N.S."/>
            <person name="Liu Z.G."/>
            <person name="Tsui S.K.W."/>
        </authorList>
    </citation>
    <scope>NUCLEOTIDE SEQUENCE</scope>
    <source>
        <strain evidence="3">Derf</strain>
        <tissue evidence="3">Whole organism</tissue>
    </source>
</reference>
<dbReference type="InterPro" id="IPR015797">
    <property type="entry name" value="NUDIX_hydrolase-like_dom_sf"/>
</dbReference>
<evidence type="ECO:0000313" key="3">
    <source>
        <dbReference type="EMBL" id="KAH9528256.1"/>
    </source>
</evidence>
<sequence>MTSKMFQISIIFIYNIPIILIGLWSLDFKFYRTGKEVIERFSVPVKLKDWHIEWKDYQPVPVFIDFGHKPWADPDIKDVNFHPKWNQLDDKIDRQSHLGKYSIDKDGFPLNPTGRTGVMMRGLLGRWGPNHAADPIVTRWKRDDTNKIIKHNLSDKPIMQFVAIQRKDVLEWAIPGGMVDPGETVPETLKREFFEESLNSLELSSSERDKMNDRLKNFFTHGQTIFKGYVNDPRNTDNAWIETVAVNFHDDQGNILNTLSLKAGDDARNVRWMDIDRNAKLYANHLDFIETTVKNRSGHW</sequence>
<proteinExistence type="predicted"/>
<dbReference type="InterPro" id="IPR000086">
    <property type="entry name" value="NUDIX_hydrolase_dom"/>
</dbReference>
<evidence type="ECO:0000313" key="4">
    <source>
        <dbReference type="Proteomes" id="UP000790347"/>
    </source>
</evidence>
<feature type="domain" description="Nudix hydrolase" evidence="2">
    <location>
        <begin position="140"/>
        <end position="295"/>
    </location>
</feature>
<organism evidence="3 4">
    <name type="scientific">Dermatophagoides farinae</name>
    <name type="common">American house dust mite</name>
    <dbReference type="NCBI Taxonomy" id="6954"/>
    <lineage>
        <taxon>Eukaryota</taxon>
        <taxon>Metazoa</taxon>
        <taxon>Ecdysozoa</taxon>
        <taxon>Arthropoda</taxon>
        <taxon>Chelicerata</taxon>
        <taxon>Arachnida</taxon>
        <taxon>Acari</taxon>
        <taxon>Acariformes</taxon>
        <taxon>Sarcoptiformes</taxon>
        <taxon>Astigmata</taxon>
        <taxon>Psoroptidia</taxon>
        <taxon>Analgoidea</taxon>
        <taxon>Pyroglyphidae</taxon>
        <taxon>Dermatophagoidinae</taxon>
        <taxon>Dermatophagoides</taxon>
    </lineage>
</organism>
<dbReference type="PANTHER" id="PTHR13030:SF8">
    <property type="entry name" value="ADP-RIBOSE PYROPHOSPHATASE, MITOCHONDRIAL"/>
    <property type="match status" value="1"/>
</dbReference>
<dbReference type="CDD" id="cd03670">
    <property type="entry name" value="NUDIX_ADPRase_Nudt9"/>
    <property type="match status" value="1"/>
</dbReference>
<reference evidence="3" key="2">
    <citation type="journal article" date="2022" name="Res Sq">
        <title>Comparative Genomics Reveals Insights into the Divergent Evolution of Astigmatic Mites and Household Pest Adaptations.</title>
        <authorList>
            <person name="Xiong Q."/>
            <person name="Wan A.T.-Y."/>
            <person name="Liu X.-Y."/>
            <person name="Fung C.S.-H."/>
            <person name="Xiao X."/>
            <person name="Malainual N."/>
            <person name="Hou J."/>
            <person name="Wang L."/>
            <person name="Wang M."/>
            <person name="Yang K."/>
            <person name="Cui Y."/>
            <person name="Leung E."/>
            <person name="Nong W."/>
            <person name="Shin S.-K."/>
            <person name="Au S."/>
            <person name="Jeong K.Y."/>
            <person name="Chew F.T."/>
            <person name="Hui J."/>
            <person name="Leung T.F."/>
            <person name="Tungtrongchitr A."/>
            <person name="Zhong N."/>
            <person name="Liu Z."/>
            <person name="Tsui S."/>
        </authorList>
    </citation>
    <scope>NUCLEOTIDE SEQUENCE</scope>
    <source>
        <strain evidence="3">Derf</strain>
        <tissue evidence="3">Whole organism</tissue>
    </source>
</reference>
<dbReference type="Proteomes" id="UP000790347">
    <property type="component" value="Unassembled WGS sequence"/>
</dbReference>
<dbReference type="Pfam" id="PF00293">
    <property type="entry name" value="NUDIX"/>
    <property type="match status" value="1"/>
</dbReference>
<dbReference type="PANTHER" id="PTHR13030">
    <property type="entry name" value="NUDIX HYDROLASE"/>
    <property type="match status" value="1"/>
</dbReference>
<dbReference type="GO" id="GO:0047631">
    <property type="term" value="F:ADP-ribose diphosphatase activity"/>
    <property type="evidence" value="ECO:0007669"/>
    <property type="project" value="InterPro"/>
</dbReference>
<dbReference type="Pfam" id="PF25969">
    <property type="entry name" value="NUDT9_N"/>
    <property type="match status" value="1"/>
</dbReference>
<evidence type="ECO:0000259" key="2">
    <source>
        <dbReference type="PROSITE" id="PS51462"/>
    </source>
</evidence>
<keyword evidence="1" id="KW-0812">Transmembrane</keyword>
<dbReference type="SUPFAM" id="SSF55811">
    <property type="entry name" value="Nudix"/>
    <property type="match status" value="1"/>
</dbReference>
<dbReference type="Gene3D" id="3.90.79.10">
    <property type="entry name" value="Nucleoside Triphosphate Pyrophosphohydrolase"/>
    <property type="match status" value="1"/>
</dbReference>
<protein>
    <submittedName>
        <fullName evidence="3">NUDIX domain</fullName>
    </submittedName>
</protein>
<dbReference type="FunFam" id="3.90.79.10:FF:000021">
    <property type="entry name" value="ADP-ribose pyrophosphatase, mitochondrial isoform X1"/>
    <property type="match status" value="1"/>
</dbReference>
<name>A0A922IB27_DERFA</name>
<evidence type="ECO:0000256" key="1">
    <source>
        <dbReference type="SAM" id="Phobius"/>
    </source>
</evidence>
<keyword evidence="1" id="KW-0472">Membrane</keyword>
<feature type="transmembrane region" description="Helical" evidence="1">
    <location>
        <begin position="6"/>
        <end position="26"/>
    </location>
</feature>
<keyword evidence="1" id="KW-1133">Transmembrane helix</keyword>
<dbReference type="PROSITE" id="PS51462">
    <property type="entry name" value="NUDIX"/>
    <property type="match status" value="1"/>
</dbReference>
<accession>A0A922IB27</accession>
<dbReference type="EMBL" id="ASGP02000001">
    <property type="protein sequence ID" value="KAH9528256.1"/>
    <property type="molecule type" value="Genomic_DNA"/>
</dbReference>
<keyword evidence="4" id="KW-1185">Reference proteome</keyword>
<gene>
    <name evidence="3" type="primary">NUDT9</name>
    <name evidence="3" type="ORF">DERF_002213</name>
</gene>
<dbReference type="InterPro" id="IPR039989">
    <property type="entry name" value="NUDT9"/>
</dbReference>
<comment type="caution">
    <text evidence="3">The sequence shown here is derived from an EMBL/GenBank/DDBJ whole genome shotgun (WGS) entry which is preliminary data.</text>
</comment>
<dbReference type="AlphaFoldDB" id="A0A922IB27"/>